<feature type="compositionally biased region" description="Low complexity" evidence="1">
    <location>
        <begin position="260"/>
        <end position="296"/>
    </location>
</feature>
<sequence length="296" mass="33888">MRDVHHYCGNNLNNNGNQQAFNCYDNLSFLPYGLNLSSVPPTPPPLPPMVESSFSKDLSTVVNNNQPKDQEIPWFCNVGEISPRSGQYPLPNVFSAFQTPLYRNFYHQIEFYIPDFNNQAKYQNARIYISDTIGYSGNAKKFVNTPQSLDEVALLLEGQILDIEFKPLSHCDSCKDYFQSRFYFANNPQCKEKLILVKSNVTCFVLNGSFSFQIKVMCCSKHHNNNSLLIHLWLRDVQSKEIVMSSVLSSYIKQWKRSKSNNSNHSNNSNNSNNNNNNNSNNKNTNVNFNSFNTTN</sequence>
<feature type="region of interest" description="Disordered" evidence="1">
    <location>
        <begin position="258"/>
        <end position="296"/>
    </location>
</feature>
<dbReference type="PANTHER" id="PTHR23353:SF23">
    <property type="entry name" value="PROTEIN HAIRLESS"/>
    <property type="match status" value="1"/>
</dbReference>
<evidence type="ECO:0000256" key="1">
    <source>
        <dbReference type="SAM" id="MobiDB-lite"/>
    </source>
</evidence>
<evidence type="ECO:0000313" key="2">
    <source>
        <dbReference type="EMBL" id="KAF2071793.1"/>
    </source>
</evidence>
<name>A0A8J4PPX5_9MYCE</name>
<organism evidence="2 3">
    <name type="scientific">Polysphondylium violaceum</name>
    <dbReference type="NCBI Taxonomy" id="133409"/>
    <lineage>
        <taxon>Eukaryota</taxon>
        <taxon>Amoebozoa</taxon>
        <taxon>Evosea</taxon>
        <taxon>Eumycetozoa</taxon>
        <taxon>Dictyostelia</taxon>
        <taxon>Dictyosteliales</taxon>
        <taxon>Dictyosteliaceae</taxon>
        <taxon>Polysphondylium</taxon>
    </lineage>
</organism>
<dbReference type="PANTHER" id="PTHR23353">
    <property type="entry name" value="RAB-GAP/TBC-RELATED"/>
    <property type="match status" value="1"/>
</dbReference>
<comment type="caution">
    <text evidence="2">The sequence shown here is derived from an EMBL/GenBank/DDBJ whole genome shotgun (WGS) entry which is preliminary data.</text>
</comment>
<accession>A0A8J4PPX5</accession>
<reference evidence="2" key="1">
    <citation type="submission" date="2020-01" db="EMBL/GenBank/DDBJ databases">
        <title>Development of genomics and gene disruption for Polysphondylium violaceum indicates a role for the polyketide synthase stlB in stalk morphogenesis.</title>
        <authorList>
            <person name="Narita B."/>
            <person name="Kawabe Y."/>
            <person name="Kin K."/>
            <person name="Saito T."/>
            <person name="Gibbs R."/>
            <person name="Kuspa A."/>
            <person name="Muzny D."/>
            <person name="Queller D."/>
            <person name="Richards S."/>
            <person name="Strassman J."/>
            <person name="Sucgang R."/>
            <person name="Worley K."/>
            <person name="Schaap P."/>
        </authorList>
    </citation>
    <scope>NUCLEOTIDE SEQUENCE</scope>
    <source>
        <strain evidence="2">QSvi11</strain>
    </source>
</reference>
<dbReference type="EMBL" id="AJWJ01000338">
    <property type="protein sequence ID" value="KAF2071793.1"/>
    <property type="molecule type" value="Genomic_DNA"/>
</dbReference>
<dbReference type="OrthoDB" id="16017at2759"/>
<dbReference type="InterPro" id="IPR053019">
    <property type="entry name" value="GATA_zinc_finger"/>
</dbReference>
<evidence type="ECO:0000313" key="3">
    <source>
        <dbReference type="Proteomes" id="UP000695562"/>
    </source>
</evidence>
<dbReference type="Proteomes" id="UP000695562">
    <property type="component" value="Unassembled WGS sequence"/>
</dbReference>
<keyword evidence="3" id="KW-1185">Reference proteome</keyword>
<gene>
    <name evidence="2" type="ORF">CYY_006900</name>
</gene>
<protein>
    <submittedName>
        <fullName evidence="2">Uncharacterized protein</fullName>
    </submittedName>
</protein>
<proteinExistence type="predicted"/>
<dbReference type="AlphaFoldDB" id="A0A8J4PPX5"/>